<feature type="signal peptide" evidence="1">
    <location>
        <begin position="1"/>
        <end position="18"/>
    </location>
</feature>
<keyword evidence="3" id="KW-1185">Reference proteome</keyword>
<dbReference type="InterPro" id="IPR012674">
    <property type="entry name" value="Calycin"/>
</dbReference>
<name>A0A9Q0RPV1_BLOTA</name>
<dbReference type="SUPFAM" id="SSF50814">
    <property type="entry name" value="Lipocalins"/>
    <property type="match status" value="1"/>
</dbReference>
<feature type="chain" id="PRO_5040304798" evidence="1">
    <location>
        <begin position="19"/>
        <end position="263"/>
    </location>
</feature>
<evidence type="ECO:0000256" key="1">
    <source>
        <dbReference type="SAM" id="SignalP"/>
    </source>
</evidence>
<proteinExistence type="predicted"/>
<dbReference type="EMBL" id="JAPWDV010000001">
    <property type="protein sequence ID" value="KAJ6223823.1"/>
    <property type="molecule type" value="Genomic_DNA"/>
</dbReference>
<sequence length="263" mass="29961">MIFIWYTLLTLGTSISLGQIRSFYQASQPQSLNSFQSGLNTLSPIATSIPASGSSINRNIFNDANRILYKPQTAVVYNDGQEKEGDCPVVRPASGYTSFKQYEGLWFKRYRSRVREGEPFFKCAWIDYIDQGTKDIFITDNLLNNVTNEWFRQNATTEVWSNDPTTWTSTMPNGARFDTHLIYYDGNQGLAVIYSCMKTANGHRGIGNIYTRSPKTPLSSSYVNFLLDIFYQNGIYDVLPLHFVNQDVCEGENLPFPRNQPKL</sequence>
<evidence type="ECO:0000313" key="3">
    <source>
        <dbReference type="Proteomes" id="UP001142055"/>
    </source>
</evidence>
<protein>
    <submittedName>
        <fullName evidence="2">Uncharacterized protein</fullName>
    </submittedName>
</protein>
<dbReference type="OMA" id="KCAWIDY"/>
<dbReference type="AlphaFoldDB" id="A0A9Q0RPV1"/>
<accession>A0A9Q0RPV1</accession>
<keyword evidence="1" id="KW-0732">Signal</keyword>
<reference evidence="2" key="1">
    <citation type="submission" date="2022-12" db="EMBL/GenBank/DDBJ databases">
        <title>Genome assemblies of Blomia tropicalis.</title>
        <authorList>
            <person name="Cui Y."/>
        </authorList>
    </citation>
    <scope>NUCLEOTIDE SEQUENCE</scope>
    <source>
        <tissue evidence="2">Adult mites</tissue>
    </source>
</reference>
<dbReference type="Gene3D" id="2.40.128.20">
    <property type="match status" value="1"/>
</dbReference>
<dbReference type="Proteomes" id="UP001142055">
    <property type="component" value="Chromosome 1"/>
</dbReference>
<comment type="caution">
    <text evidence="2">The sequence shown here is derived from an EMBL/GenBank/DDBJ whole genome shotgun (WGS) entry which is preliminary data.</text>
</comment>
<gene>
    <name evidence="2" type="ORF">RDWZM_002368</name>
</gene>
<evidence type="ECO:0000313" key="2">
    <source>
        <dbReference type="EMBL" id="KAJ6223823.1"/>
    </source>
</evidence>
<organism evidence="2 3">
    <name type="scientific">Blomia tropicalis</name>
    <name type="common">Mite</name>
    <dbReference type="NCBI Taxonomy" id="40697"/>
    <lineage>
        <taxon>Eukaryota</taxon>
        <taxon>Metazoa</taxon>
        <taxon>Ecdysozoa</taxon>
        <taxon>Arthropoda</taxon>
        <taxon>Chelicerata</taxon>
        <taxon>Arachnida</taxon>
        <taxon>Acari</taxon>
        <taxon>Acariformes</taxon>
        <taxon>Sarcoptiformes</taxon>
        <taxon>Astigmata</taxon>
        <taxon>Glycyphagoidea</taxon>
        <taxon>Echimyopodidae</taxon>
        <taxon>Blomia</taxon>
    </lineage>
</organism>